<protein>
    <recommendedName>
        <fullName evidence="2 5">peptidylprolyl isomerase</fullName>
        <ecNumber evidence="2 5">5.2.1.8</ecNumber>
    </recommendedName>
</protein>
<evidence type="ECO:0000313" key="9">
    <source>
        <dbReference type="Proteomes" id="UP001363151"/>
    </source>
</evidence>
<evidence type="ECO:0000256" key="4">
    <source>
        <dbReference type="ARBA" id="ARBA00023235"/>
    </source>
</evidence>
<dbReference type="Proteomes" id="UP001363151">
    <property type="component" value="Unassembled WGS sequence"/>
</dbReference>
<keyword evidence="9" id="KW-1185">Reference proteome</keyword>
<evidence type="ECO:0000256" key="1">
    <source>
        <dbReference type="ARBA" id="ARBA00000971"/>
    </source>
</evidence>
<feature type="signal peptide" evidence="6">
    <location>
        <begin position="1"/>
        <end position="16"/>
    </location>
</feature>
<evidence type="ECO:0000259" key="7">
    <source>
        <dbReference type="PROSITE" id="PS50059"/>
    </source>
</evidence>
<sequence length="211" mass="21744">MARLLTALAALTAAAAFAPPAAQRAATRLREPDARNLDAPRALDRRAAAAGLAAAAAAAAAPRAVADQVVSASAIQKTKGGVKYVIVKEGKCPNADPTGLAGSCVPTSGSFLCSFCIIDYTGFLPSGEVFDSTEKKGGKPLAFRLGDKQVIVGIEQVVSQMKPGEEVQALVPAELAYGEKGVCTEGGECLIKPNMNLKYFIRLNRVAQAAG</sequence>
<dbReference type="EMBL" id="JBBJCI010000420">
    <property type="protein sequence ID" value="KAK7231067.1"/>
    <property type="molecule type" value="Genomic_DNA"/>
</dbReference>
<comment type="caution">
    <text evidence="8">The sequence shown here is derived from an EMBL/GenBank/DDBJ whole genome shotgun (WGS) entry which is preliminary data.</text>
</comment>
<accession>A0ABR1FHU5</accession>
<feature type="chain" id="PRO_5046539159" description="peptidylprolyl isomerase" evidence="6">
    <location>
        <begin position="17"/>
        <end position="211"/>
    </location>
</feature>
<dbReference type="PANTHER" id="PTHR43811:SF19">
    <property type="entry name" value="39 KDA FK506-BINDING NUCLEAR PROTEIN"/>
    <property type="match status" value="1"/>
</dbReference>
<evidence type="ECO:0000313" key="8">
    <source>
        <dbReference type="EMBL" id="KAK7231067.1"/>
    </source>
</evidence>
<dbReference type="SUPFAM" id="SSF54534">
    <property type="entry name" value="FKBP-like"/>
    <property type="match status" value="1"/>
</dbReference>
<gene>
    <name evidence="8" type="ORF">SO694_00076153</name>
</gene>
<reference evidence="8 9" key="1">
    <citation type="submission" date="2024-03" db="EMBL/GenBank/DDBJ databases">
        <title>Aureococcus anophagefferens CCMP1851 and Kratosvirus quantuckense: Draft genome of a second virus-susceptible host strain in the model system.</title>
        <authorList>
            <person name="Chase E."/>
            <person name="Truchon A.R."/>
            <person name="Schepens W."/>
            <person name="Wilhelm S.W."/>
        </authorList>
    </citation>
    <scope>NUCLEOTIDE SEQUENCE [LARGE SCALE GENOMIC DNA]</scope>
    <source>
        <strain evidence="8 9">CCMP1851</strain>
    </source>
</reference>
<proteinExistence type="predicted"/>
<comment type="catalytic activity">
    <reaction evidence="1 5">
        <text>[protein]-peptidylproline (omega=180) = [protein]-peptidylproline (omega=0)</text>
        <dbReference type="Rhea" id="RHEA:16237"/>
        <dbReference type="Rhea" id="RHEA-COMP:10747"/>
        <dbReference type="Rhea" id="RHEA-COMP:10748"/>
        <dbReference type="ChEBI" id="CHEBI:83833"/>
        <dbReference type="ChEBI" id="CHEBI:83834"/>
        <dbReference type="EC" id="5.2.1.8"/>
    </reaction>
</comment>
<dbReference type="PROSITE" id="PS50059">
    <property type="entry name" value="FKBP_PPIASE"/>
    <property type="match status" value="1"/>
</dbReference>
<dbReference type="InterPro" id="IPR001179">
    <property type="entry name" value="PPIase_FKBP_dom"/>
</dbReference>
<name>A0ABR1FHU5_AURAN</name>
<keyword evidence="6" id="KW-0732">Signal</keyword>
<dbReference type="Pfam" id="PF00254">
    <property type="entry name" value="FKBP_C"/>
    <property type="match status" value="1"/>
</dbReference>
<keyword evidence="4 5" id="KW-0413">Isomerase</keyword>
<feature type="domain" description="PPIase FKBP-type" evidence="7">
    <location>
        <begin position="113"/>
        <end position="207"/>
    </location>
</feature>
<dbReference type="GO" id="GO:0016853">
    <property type="term" value="F:isomerase activity"/>
    <property type="evidence" value="ECO:0007669"/>
    <property type="project" value="UniProtKB-KW"/>
</dbReference>
<dbReference type="EC" id="5.2.1.8" evidence="2 5"/>
<dbReference type="PANTHER" id="PTHR43811">
    <property type="entry name" value="FKBP-TYPE PEPTIDYL-PROLYL CIS-TRANS ISOMERASE FKPA"/>
    <property type="match status" value="1"/>
</dbReference>
<dbReference type="InterPro" id="IPR046357">
    <property type="entry name" value="PPIase_dom_sf"/>
</dbReference>
<evidence type="ECO:0000256" key="3">
    <source>
        <dbReference type="ARBA" id="ARBA00023110"/>
    </source>
</evidence>
<evidence type="ECO:0000256" key="5">
    <source>
        <dbReference type="PROSITE-ProRule" id="PRU00277"/>
    </source>
</evidence>
<dbReference type="Gene3D" id="3.10.50.40">
    <property type="match status" value="1"/>
</dbReference>
<organism evidence="8 9">
    <name type="scientific">Aureococcus anophagefferens</name>
    <name type="common">Harmful bloom alga</name>
    <dbReference type="NCBI Taxonomy" id="44056"/>
    <lineage>
        <taxon>Eukaryota</taxon>
        <taxon>Sar</taxon>
        <taxon>Stramenopiles</taxon>
        <taxon>Ochrophyta</taxon>
        <taxon>Pelagophyceae</taxon>
        <taxon>Pelagomonadales</taxon>
        <taxon>Pelagomonadaceae</taxon>
        <taxon>Aureococcus</taxon>
    </lineage>
</organism>
<keyword evidence="3 5" id="KW-0697">Rotamase</keyword>
<evidence type="ECO:0000256" key="2">
    <source>
        <dbReference type="ARBA" id="ARBA00013194"/>
    </source>
</evidence>
<evidence type="ECO:0000256" key="6">
    <source>
        <dbReference type="SAM" id="SignalP"/>
    </source>
</evidence>